<feature type="repeat" description="ANK" evidence="3">
    <location>
        <begin position="568"/>
        <end position="600"/>
    </location>
</feature>
<dbReference type="InterPro" id="IPR023780">
    <property type="entry name" value="Chromo_domain"/>
</dbReference>
<proteinExistence type="predicted"/>
<feature type="region of interest" description="Disordered" evidence="4">
    <location>
        <begin position="132"/>
        <end position="195"/>
    </location>
</feature>
<dbReference type="PROSITE" id="PS50013">
    <property type="entry name" value="CHROMO_2"/>
    <property type="match status" value="1"/>
</dbReference>
<feature type="region of interest" description="Disordered" evidence="4">
    <location>
        <begin position="245"/>
        <end position="272"/>
    </location>
</feature>
<keyword evidence="1" id="KW-0677">Repeat</keyword>
<dbReference type="Gene3D" id="1.25.40.20">
    <property type="entry name" value="Ankyrin repeat-containing domain"/>
    <property type="match status" value="1"/>
</dbReference>
<dbReference type="WBParaSite" id="scaffold4015_cov241.g7487">
    <property type="protein sequence ID" value="scaffold4015_cov241.g7487"/>
    <property type="gene ID" value="scaffold4015_cov241.g7487"/>
</dbReference>
<dbReference type="Pfam" id="PF12796">
    <property type="entry name" value="Ank_2"/>
    <property type="match status" value="1"/>
</dbReference>
<accession>A0A915MKU1</accession>
<feature type="compositionally biased region" description="Low complexity" evidence="4">
    <location>
        <begin position="27"/>
        <end position="38"/>
    </location>
</feature>
<dbReference type="Gene3D" id="2.40.50.40">
    <property type="match status" value="1"/>
</dbReference>
<dbReference type="InterPro" id="IPR036770">
    <property type="entry name" value="Ankyrin_rpt-contain_sf"/>
</dbReference>
<feature type="compositionally biased region" description="Basic and acidic residues" evidence="4">
    <location>
        <begin position="40"/>
        <end position="66"/>
    </location>
</feature>
<dbReference type="SMART" id="SM00248">
    <property type="entry name" value="ANK"/>
    <property type="match status" value="2"/>
</dbReference>
<feature type="region of interest" description="Disordered" evidence="4">
    <location>
        <begin position="404"/>
        <end position="440"/>
    </location>
</feature>
<reference evidence="7" key="1">
    <citation type="submission" date="2022-11" db="UniProtKB">
        <authorList>
            <consortium name="WormBaseParasite"/>
        </authorList>
    </citation>
    <scope>IDENTIFICATION</scope>
</reference>
<dbReference type="InterPro" id="IPR002110">
    <property type="entry name" value="Ankyrin_rpt"/>
</dbReference>
<evidence type="ECO:0000313" key="7">
    <source>
        <dbReference type="WBParaSite" id="scaffold4015_cov241.g7487"/>
    </source>
</evidence>
<evidence type="ECO:0000313" key="6">
    <source>
        <dbReference type="Proteomes" id="UP000887561"/>
    </source>
</evidence>
<dbReference type="GO" id="GO:0004540">
    <property type="term" value="F:RNA nuclease activity"/>
    <property type="evidence" value="ECO:0007669"/>
    <property type="project" value="TreeGrafter"/>
</dbReference>
<dbReference type="PANTHER" id="PTHR24141">
    <property type="entry name" value="2-5A-DEPENDENT RIBONUCLEASE"/>
    <property type="match status" value="1"/>
</dbReference>
<dbReference type="SUPFAM" id="SSF54160">
    <property type="entry name" value="Chromo domain-like"/>
    <property type="match status" value="1"/>
</dbReference>
<dbReference type="GO" id="GO:0006396">
    <property type="term" value="P:RNA processing"/>
    <property type="evidence" value="ECO:0007669"/>
    <property type="project" value="TreeGrafter"/>
</dbReference>
<protein>
    <submittedName>
        <fullName evidence="7">Chromo domain-containing protein</fullName>
    </submittedName>
</protein>
<name>A0A915MKU1_MELJA</name>
<evidence type="ECO:0000256" key="4">
    <source>
        <dbReference type="SAM" id="MobiDB-lite"/>
    </source>
</evidence>
<dbReference type="SMART" id="SM00298">
    <property type="entry name" value="CHROMO"/>
    <property type="match status" value="1"/>
</dbReference>
<sequence length="809" mass="90933">MPRENEIGDKIIGIIYNNTLLIMTESDSSSTSLSSLTPSEEERVAKDIKRKESEDVQTSEKVDQETISHGSDSTDDDERVFEVESINGHKKVHGKDYWLVRWSGYGPEHDTWEPNSNLLSENVKVMCKEYLDNNRSAKRSRNRRSSGKVSQRRSIIKKPKAEDEPVQSEQPKVEESSEKSESGEEVDGTNSEGWFGIRLGRDRENNNVYLSQTDIPSFVDQVIDNRALLSEINCSPGVRVLRNQLKPHSGDFSDGASASTTSPKKRGRAPRKSAIEKLLSTSSDVFTSESSPALDVGQKTGITDNEEDKLKKDEKIEKTRQKKLSKAVKMFDSFKEPDSINKQEVKKADSDVNDFLLDPIKSTIKQSVSELDLAPKPGSSEIHTQQKQPSPSIVKPILISHPKLERKTESKEGKQFGVSGNLKHVKRDGKKLSSETSTSSKRKIKKIAPVASLSSTDLPLKLLLDGANIALETEKMLKKKLSKKADTPPVKQEEFDELVLDGKVEKVRELLLLNGQKSFLDLNRCDDLGKALVHKLCEIRCGVSHTQCELITLLVKNGARLDMAEHSNGQIPLHIAIANRRICHVKTLLSLRTPLNSPDRSGKTPAMQALECSSDYDFLKLLLSFGASFTQLSDKVYKDKEKYKKQLRIISEHESRIRRAFNSARTNVTMEMTLRNVSQVFVSPLHEGEMIQNFTLNTQPQLPDTNHAYVLFVAVAEFQCDDTDKELCCTVNARMWGRSPVISAIMNDKECVQLKSGNNFAFLCVPCRDRNVIRMKFDPALIDFSDLMVLVQMVLVQMHNRPANSRLIH</sequence>
<feature type="region of interest" description="Disordered" evidence="4">
    <location>
        <begin position="287"/>
        <end position="312"/>
    </location>
</feature>
<feature type="region of interest" description="Disordered" evidence="4">
    <location>
        <begin position="27"/>
        <end position="79"/>
    </location>
</feature>
<dbReference type="GO" id="GO:0003723">
    <property type="term" value="F:RNA binding"/>
    <property type="evidence" value="ECO:0007669"/>
    <property type="project" value="TreeGrafter"/>
</dbReference>
<evidence type="ECO:0000256" key="2">
    <source>
        <dbReference type="ARBA" id="ARBA00023043"/>
    </source>
</evidence>
<dbReference type="InterPro" id="IPR016197">
    <property type="entry name" value="Chromo-like_dom_sf"/>
</dbReference>
<dbReference type="Pfam" id="PF00385">
    <property type="entry name" value="Chromo"/>
    <property type="match status" value="1"/>
</dbReference>
<evidence type="ECO:0000256" key="1">
    <source>
        <dbReference type="ARBA" id="ARBA00022737"/>
    </source>
</evidence>
<feature type="compositionally biased region" description="Basic residues" evidence="4">
    <location>
        <begin position="136"/>
        <end position="158"/>
    </location>
</feature>
<dbReference type="CDD" id="cd00024">
    <property type="entry name" value="CD_CSD"/>
    <property type="match status" value="1"/>
</dbReference>
<feature type="compositionally biased region" description="Basic and acidic residues" evidence="4">
    <location>
        <begin position="404"/>
        <end position="414"/>
    </location>
</feature>
<organism evidence="6 7">
    <name type="scientific">Meloidogyne javanica</name>
    <name type="common">Root-knot nematode worm</name>
    <dbReference type="NCBI Taxonomy" id="6303"/>
    <lineage>
        <taxon>Eukaryota</taxon>
        <taxon>Metazoa</taxon>
        <taxon>Ecdysozoa</taxon>
        <taxon>Nematoda</taxon>
        <taxon>Chromadorea</taxon>
        <taxon>Rhabditida</taxon>
        <taxon>Tylenchina</taxon>
        <taxon>Tylenchomorpha</taxon>
        <taxon>Tylenchoidea</taxon>
        <taxon>Meloidogynidae</taxon>
        <taxon>Meloidogyninae</taxon>
        <taxon>Meloidogyne</taxon>
        <taxon>Meloidogyne incognita group</taxon>
    </lineage>
</organism>
<dbReference type="SUPFAM" id="SSF48403">
    <property type="entry name" value="Ankyrin repeat"/>
    <property type="match status" value="1"/>
</dbReference>
<dbReference type="InterPro" id="IPR000953">
    <property type="entry name" value="Chromo/chromo_shadow_dom"/>
</dbReference>
<dbReference type="AlphaFoldDB" id="A0A915MKU1"/>
<evidence type="ECO:0000256" key="3">
    <source>
        <dbReference type="PROSITE-ProRule" id="PRU00023"/>
    </source>
</evidence>
<dbReference type="PROSITE" id="PS50088">
    <property type="entry name" value="ANK_REPEAT"/>
    <property type="match status" value="1"/>
</dbReference>
<feature type="compositionally biased region" description="Basic and acidic residues" evidence="4">
    <location>
        <begin position="171"/>
        <end position="182"/>
    </location>
</feature>
<feature type="domain" description="Chromo" evidence="5">
    <location>
        <begin position="81"/>
        <end position="142"/>
    </location>
</feature>
<evidence type="ECO:0000259" key="5">
    <source>
        <dbReference type="PROSITE" id="PS50013"/>
    </source>
</evidence>
<keyword evidence="6" id="KW-1185">Reference proteome</keyword>
<dbReference type="PANTHER" id="PTHR24141:SF1">
    <property type="entry name" value="2-5A-DEPENDENT RIBONUCLEASE"/>
    <property type="match status" value="1"/>
</dbReference>
<keyword evidence="2 3" id="KW-0040">ANK repeat</keyword>
<dbReference type="Proteomes" id="UP000887561">
    <property type="component" value="Unplaced"/>
</dbReference>